<gene>
    <name evidence="10 11" type="primary">plsY</name>
    <name evidence="11" type="ORF">Psch_02337</name>
</gene>
<comment type="subcellular location">
    <subcellularLocation>
        <location evidence="10">Cell membrane</location>
        <topology evidence="10">Multi-pass membrane protein</topology>
    </subcellularLocation>
</comment>
<keyword evidence="8 10" id="KW-0594">Phospholipid biosynthesis</keyword>
<proteinExistence type="inferred from homology"/>
<keyword evidence="4 10" id="KW-0812">Transmembrane</keyword>
<dbReference type="HAMAP" id="MF_01043">
    <property type="entry name" value="PlsY"/>
    <property type="match status" value="1"/>
</dbReference>
<feature type="transmembrane region" description="Helical" evidence="10">
    <location>
        <begin position="79"/>
        <end position="99"/>
    </location>
</feature>
<keyword evidence="1 10" id="KW-1003">Cell membrane</keyword>
<dbReference type="GO" id="GO:0005886">
    <property type="term" value="C:plasma membrane"/>
    <property type="evidence" value="ECO:0007669"/>
    <property type="project" value="UniProtKB-SubCell"/>
</dbReference>
<dbReference type="UniPathway" id="UPA00085"/>
<keyword evidence="5 10" id="KW-1133">Transmembrane helix</keyword>
<comment type="subunit">
    <text evidence="10">Probably interacts with PlsX.</text>
</comment>
<evidence type="ECO:0000256" key="6">
    <source>
        <dbReference type="ARBA" id="ARBA00023098"/>
    </source>
</evidence>
<evidence type="ECO:0000256" key="8">
    <source>
        <dbReference type="ARBA" id="ARBA00023209"/>
    </source>
</evidence>
<evidence type="ECO:0000256" key="1">
    <source>
        <dbReference type="ARBA" id="ARBA00022475"/>
    </source>
</evidence>
<evidence type="ECO:0000313" key="12">
    <source>
        <dbReference type="Proteomes" id="UP000298324"/>
    </source>
</evidence>
<name>A0A4Y7R931_9FIRM</name>
<keyword evidence="9 10" id="KW-1208">Phospholipid metabolism</keyword>
<evidence type="ECO:0000256" key="9">
    <source>
        <dbReference type="ARBA" id="ARBA00023264"/>
    </source>
</evidence>
<dbReference type="EMBL" id="QFGA01000002">
    <property type="protein sequence ID" value="TEB05296.1"/>
    <property type="molecule type" value="Genomic_DNA"/>
</dbReference>
<evidence type="ECO:0000256" key="7">
    <source>
        <dbReference type="ARBA" id="ARBA00023136"/>
    </source>
</evidence>
<dbReference type="PANTHER" id="PTHR30309">
    <property type="entry name" value="INNER MEMBRANE PROTEIN YGIH"/>
    <property type="match status" value="1"/>
</dbReference>
<protein>
    <recommendedName>
        <fullName evidence="10">Glycerol-3-phosphate acyltransferase</fullName>
    </recommendedName>
    <alternativeName>
        <fullName evidence="10">Acyl-PO4 G3P acyltransferase</fullName>
    </alternativeName>
    <alternativeName>
        <fullName evidence="10">Acyl-phosphate--glycerol-3-phosphate acyltransferase</fullName>
    </alternativeName>
    <alternativeName>
        <fullName evidence="10">G3P acyltransferase</fullName>
        <shortName evidence="10">GPAT</shortName>
        <ecNumber evidence="10">2.3.1.275</ecNumber>
    </alternativeName>
    <alternativeName>
        <fullName evidence="10">Lysophosphatidic acid synthase</fullName>
        <shortName evidence="10">LPA synthase</shortName>
    </alternativeName>
</protein>
<keyword evidence="3 10" id="KW-0808">Transferase</keyword>
<dbReference type="RefSeq" id="WP_190240398.1">
    <property type="nucleotide sequence ID" value="NZ_QFGA01000002.1"/>
</dbReference>
<keyword evidence="11" id="KW-0012">Acyltransferase</keyword>
<dbReference type="AlphaFoldDB" id="A0A4Y7R931"/>
<comment type="function">
    <text evidence="10">Catalyzes the transfer of an acyl group from acyl-phosphate (acyl-PO(4)) to glycerol-3-phosphate (G3P) to form lysophosphatidic acid (LPA). This enzyme utilizes acyl-phosphate as fatty acyl donor, but not acyl-CoA or acyl-ACP.</text>
</comment>
<evidence type="ECO:0000256" key="4">
    <source>
        <dbReference type="ARBA" id="ARBA00022692"/>
    </source>
</evidence>
<keyword evidence="2 10" id="KW-0444">Lipid biosynthesis</keyword>
<keyword evidence="6 10" id="KW-0443">Lipid metabolism</keyword>
<evidence type="ECO:0000256" key="5">
    <source>
        <dbReference type="ARBA" id="ARBA00022989"/>
    </source>
</evidence>
<keyword evidence="7 10" id="KW-0472">Membrane</keyword>
<comment type="similarity">
    <text evidence="10">Belongs to the PlsY family.</text>
</comment>
<comment type="catalytic activity">
    <reaction evidence="10">
        <text>an acyl phosphate + sn-glycerol 3-phosphate = a 1-acyl-sn-glycero-3-phosphate + phosphate</text>
        <dbReference type="Rhea" id="RHEA:34075"/>
        <dbReference type="ChEBI" id="CHEBI:43474"/>
        <dbReference type="ChEBI" id="CHEBI:57597"/>
        <dbReference type="ChEBI" id="CHEBI:57970"/>
        <dbReference type="ChEBI" id="CHEBI:59918"/>
        <dbReference type="EC" id="2.3.1.275"/>
    </reaction>
</comment>
<dbReference type="EC" id="2.3.1.275" evidence="10"/>
<dbReference type="GO" id="GO:0008654">
    <property type="term" value="P:phospholipid biosynthetic process"/>
    <property type="evidence" value="ECO:0007669"/>
    <property type="project" value="UniProtKB-UniRule"/>
</dbReference>
<dbReference type="NCBIfam" id="TIGR00023">
    <property type="entry name" value="glycerol-3-phosphate 1-O-acyltransferase PlsY"/>
    <property type="match status" value="1"/>
</dbReference>
<dbReference type="Proteomes" id="UP000298324">
    <property type="component" value="Unassembled WGS sequence"/>
</dbReference>
<evidence type="ECO:0000256" key="10">
    <source>
        <dbReference type="HAMAP-Rule" id="MF_01043"/>
    </source>
</evidence>
<dbReference type="GO" id="GO:0043772">
    <property type="term" value="F:acyl-phosphate glycerol-3-phosphate acyltransferase activity"/>
    <property type="evidence" value="ECO:0007669"/>
    <property type="project" value="UniProtKB-UniRule"/>
</dbReference>
<dbReference type="PANTHER" id="PTHR30309:SF0">
    <property type="entry name" value="GLYCEROL-3-PHOSPHATE ACYLTRANSFERASE-RELATED"/>
    <property type="match status" value="1"/>
</dbReference>
<evidence type="ECO:0000256" key="3">
    <source>
        <dbReference type="ARBA" id="ARBA00022679"/>
    </source>
</evidence>
<organism evidence="11 12">
    <name type="scientific">Pelotomaculum schinkii</name>
    <dbReference type="NCBI Taxonomy" id="78350"/>
    <lineage>
        <taxon>Bacteria</taxon>
        <taxon>Bacillati</taxon>
        <taxon>Bacillota</taxon>
        <taxon>Clostridia</taxon>
        <taxon>Eubacteriales</taxon>
        <taxon>Desulfotomaculaceae</taxon>
        <taxon>Pelotomaculum</taxon>
    </lineage>
</organism>
<sequence length="196" mass="20701">MSVFLVIIASYLIGSIPVSYLVARLWKGIDIRNYGSGNVGMTNVWRNAGPVAGVLAWAGDLGKGVLTILLAKHFGGPEVVAAAGIAVLVGHSWPVFLRFKGGKMVATFVGVIAAIALPVGLIAAVVWLAVVGLSGYVSVGSIAAVLAIPLLIWAFHLEWPYLVLGILVAALVIYKHKPNIKRLAGGAEPKIKRKFW</sequence>
<evidence type="ECO:0000256" key="2">
    <source>
        <dbReference type="ARBA" id="ARBA00022516"/>
    </source>
</evidence>
<feature type="transmembrane region" description="Helical" evidence="10">
    <location>
        <begin position="159"/>
        <end position="174"/>
    </location>
</feature>
<evidence type="ECO:0000313" key="11">
    <source>
        <dbReference type="EMBL" id="TEB05296.1"/>
    </source>
</evidence>
<comment type="caution">
    <text evidence="11">The sequence shown here is derived from an EMBL/GenBank/DDBJ whole genome shotgun (WGS) entry which is preliminary data.</text>
</comment>
<reference evidence="11 12" key="1">
    <citation type="journal article" date="2018" name="Environ. Microbiol.">
        <title>Novel energy conservation strategies and behaviour of Pelotomaculum schinkii driving syntrophic propionate catabolism.</title>
        <authorList>
            <person name="Hidalgo-Ahumada C.A.P."/>
            <person name="Nobu M.K."/>
            <person name="Narihiro T."/>
            <person name="Tamaki H."/>
            <person name="Liu W.T."/>
            <person name="Kamagata Y."/>
            <person name="Stams A.J.M."/>
            <person name="Imachi H."/>
            <person name="Sousa D.Z."/>
        </authorList>
    </citation>
    <scope>NUCLEOTIDE SEQUENCE [LARGE SCALE GENOMIC DNA]</scope>
    <source>
        <strain evidence="11 12">HH</strain>
    </source>
</reference>
<dbReference type="SMART" id="SM01207">
    <property type="entry name" value="G3P_acyltransf"/>
    <property type="match status" value="1"/>
</dbReference>
<accession>A0A4Y7R931</accession>
<feature type="transmembrane region" description="Helical" evidence="10">
    <location>
        <begin position="6"/>
        <end position="26"/>
    </location>
</feature>
<feature type="transmembrane region" description="Helical" evidence="10">
    <location>
        <begin position="105"/>
        <end position="128"/>
    </location>
</feature>
<dbReference type="InterPro" id="IPR003811">
    <property type="entry name" value="G3P_acylTferase_PlsY"/>
</dbReference>
<keyword evidence="12" id="KW-1185">Reference proteome</keyword>
<comment type="pathway">
    <text evidence="10">Lipid metabolism; phospholipid metabolism.</text>
</comment>
<dbReference type="Pfam" id="PF02660">
    <property type="entry name" value="G3P_acyltransf"/>
    <property type="match status" value="1"/>
</dbReference>